<comment type="catalytic activity">
    <reaction evidence="17 18">
        <text>L-seryl-[protein] + ATP = O-phospho-L-seryl-[protein] + ADP + H(+)</text>
        <dbReference type="Rhea" id="RHEA:17989"/>
        <dbReference type="Rhea" id="RHEA-COMP:9863"/>
        <dbReference type="Rhea" id="RHEA-COMP:11604"/>
        <dbReference type="ChEBI" id="CHEBI:15378"/>
        <dbReference type="ChEBI" id="CHEBI:29999"/>
        <dbReference type="ChEBI" id="CHEBI:30616"/>
        <dbReference type="ChEBI" id="CHEBI:83421"/>
        <dbReference type="ChEBI" id="CHEBI:456216"/>
        <dbReference type="EC" id="2.7.11.1"/>
    </reaction>
</comment>
<dbReference type="EC" id="2.7.11.1" evidence="18"/>
<dbReference type="Gene3D" id="2.90.10.10">
    <property type="entry name" value="Bulb-type lectin domain"/>
    <property type="match status" value="1"/>
</dbReference>
<evidence type="ECO:0000256" key="8">
    <source>
        <dbReference type="ARBA" id="ARBA00022741"/>
    </source>
</evidence>
<dbReference type="InterPro" id="IPR000719">
    <property type="entry name" value="Prot_kinase_dom"/>
</dbReference>
<feature type="signal peptide" evidence="20">
    <location>
        <begin position="1"/>
        <end position="32"/>
    </location>
</feature>
<dbReference type="SUPFAM" id="SSF51110">
    <property type="entry name" value="alpha-D-mannose-specific plant lectins"/>
    <property type="match status" value="1"/>
</dbReference>
<dbReference type="Pfam" id="PF01453">
    <property type="entry name" value="B_lectin"/>
    <property type="match status" value="1"/>
</dbReference>
<keyword evidence="13" id="KW-1015">Disulfide bond</keyword>
<dbReference type="EMBL" id="CAMGYJ010000008">
    <property type="protein sequence ID" value="CAI0457473.1"/>
    <property type="molecule type" value="Genomic_DNA"/>
</dbReference>
<dbReference type="FunFam" id="3.30.200.20:FF:000330">
    <property type="entry name" value="G-type lectin S-receptor-like serine/threonine-protein kinase At4g03230"/>
    <property type="match status" value="1"/>
</dbReference>
<evidence type="ECO:0000256" key="9">
    <source>
        <dbReference type="ARBA" id="ARBA00022777"/>
    </source>
</evidence>
<name>A0AAV0NFU0_9ROSI</name>
<evidence type="ECO:0000256" key="13">
    <source>
        <dbReference type="ARBA" id="ARBA00023157"/>
    </source>
</evidence>
<keyword evidence="6 20" id="KW-0732">Signal</keyword>
<dbReference type="PANTHER" id="PTHR27002:SF1063">
    <property type="entry name" value="RECEPTOR-LIKE SERINE_THREONINE-PROTEIN KINASE"/>
    <property type="match status" value="1"/>
</dbReference>
<evidence type="ECO:0000256" key="12">
    <source>
        <dbReference type="ARBA" id="ARBA00023136"/>
    </source>
</evidence>
<keyword evidence="24" id="KW-1185">Reference proteome</keyword>
<dbReference type="SMART" id="SM00220">
    <property type="entry name" value="S_TKc"/>
    <property type="match status" value="1"/>
</dbReference>
<evidence type="ECO:0000256" key="18">
    <source>
        <dbReference type="PIRNR" id="PIRNR000641"/>
    </source>
</evidence>
<dbReference type="PROSITE" id="PS50927">
    <property type="entry name" value="BULB_LECTIN"/>
    <property type="match status" value="1"/>
</dbReference>
<dbReference type="InterPro" id="IPR008271">
    <property type="entry name" value="Ser/Thr_kinase_AS"/>
</dbReference>
<dbReference type="InterPro" id="IPR001480">
    <property type="entry name" value="Bulb-type_lectin_dom"/>
</dbReference>
<keyword evidence="15" id="KW-0325">Glycoprotein</keyword>
<dbReference type="PANTHER" id="PTHR27002">
    <property type="entry name" value="RECEPTOR-LIKE SERINE/THREONINE-PROTEIN KINASE SD1-8"/>
    <property type="match status" value="1"/>
</dbReference>
<evidence type="ECO:0000256" key="2">
    <source>
        <dbReference type="ARBA" id="ARBA00022475"/>
    </source>
</evidence>
<keyword evidence="12 19" id="KW-0472">Membrane</keyword>
<dbReference type="Gene3D" id="1.10.510.10">
    <property type="entry name" value="Transferase(Phosphotransferase) domain 1"/>
    <property type="match status" value="1"/>
</dbReference>
<dbReference type="GO" id="GO:0030246">
    <property type="term" value="F:carbohydrate binding"/>
    <property type="evidence" value="ECO:0007669"/>
    <property type="project" value="UniProtKB-KW"/>
</dbReference>
<evidence type="ECO:0000256" key="4">
    <source>
        <dbReference type="ARBA" id="ARBA00022679"/>
    </source>
</evidence>
<feature type="chain" id="PRO_5043650904" description="Receptor-like serine/threonine-protein kinase" evidence="20">
    <location>
        <begin position="33"/>
        <end position="821"/>
    </location>
</feature>
<dbReference type="CDD" id="cd14066">
    <property type="entry name" value="STKc_IRAK"/>
    <property type="match status" value="1"/>
</dbReference>
<keyword evidence="10 18" id="KW-0067">ATP-binding</keyword>
<gene>
    <name evidence="23" type="ORF">LITE_LOCUS33146</name>
</gene>
<comment type="subcellular location">
    <subcellularLocation>
        <location evidence="1">Cell membrane</location>
        <topology evidence="1">Single-pass type I membrane protein</topology>
    </subcellularLocation>
</comment>
<keyword evidence="9 18" id="KW-0418">Kinase</keyword>
<evidence type="ECO:0000256" key="6">
    <source>
        <dbReference type="ARBA" id="ARBA00022729"/>
    </source>
</evidence>
<evidence type="ECO:0000256" key="5">
    <source>
        <dbReference type="ARBA" id="ARBA00022692"/>
    </source>
</evidence>
<dbReference type="FunFam" id="1.10.510.10:FF:000060">
    <property type="entry name" value="G-type lectin S-receptor-like serine/threonine-protein kinase"/>
    <property type="match status" value="1"/>
</dbReference>
<evidence type="ECO:0000256" key="20">
    <source>
        <dbReference type="SAM" id="SignalP"/>
    </source>
</evidence>
<keyword evidence="7" id="KW-0430">Lectin</keyword>
<protein>
    <recommendedName>
        <fullName evidence="18">Receptor-like serine/threonine-protein kinase</fullName>
        <ecNumber evidence="18">2.7.11.1</ecNumber>
    </recommendedName>
</protein>
<dbReference type="PIRSF" id="PIRSF000641">
    <property type="entry name" value="SRK"/>
    <property type="match status" value="1"/>
</dbReference>
<evidence type="ECO:0000256" key="19">
    <source>
        <dbReference type="SAM" id="Phobius"/>
    </source>
</evidence>
<proteinExistence type="inferred from homology"/>
<keyword evidence="4 18" id="KW-0808">Transferase</keyword>
<accession>A0AAV0NFU0</accession>
<dbReference type="InterPro" id="IPR024171">
    <property type="entry name" value="SRK-like_kinase"/>
</dbReference>
<feature type="domain" description="Bulb-type lectin" evidence="22">
    <location>
        <begin position="35"/>
        <end position="158"/>
    </location>
</feature>
<dbReference type="PROSITE" id="PS00108">
    <property type="entry name" value="PROTEIN_KINASE_ST"/>
    <property type="match status" value="1"/>
</dbReference>
<evidence type="ECO:0000256" key="16">
    <source>
        <dbReference type="ARBA" id="ARBA00047899"/>
    </source>
</evidence>
<evidence type="ECO:0000256" key="11">
    <source>
        <dbReference type="ARBA" id="ARBA00022989"/>
    </source>
</evidence>
<evidence type="ECO:0000256" key="14">
    <source>
        <dbReference type="ARBA" id="ARBA00023170"/>
    </source>
</evidence>
<dbReference type="Pfam" id="PF07714">
    <property type="entry name" value="PK_Tyr_Ser-Thr"/>
    <property type="match status" value="1"/>
</dbReference>
<comment type="catalytic activity">
    <reaction evidence="16 18">
        <text>L-threonyl-[protein] + ATP = O-phospho-L-threonyl-[protein] + ADP + H(+)</text>
        <dbReference type="Rhea" id="RHEA:46608"/>
        <dbReference type="Rhea" id="RHEA-COMP:11060"/>
        <dbReference type="Rhea" id="RHEA-COMP:11605"/>
        <dbReference type="ChEBI" id="CHEBI:15378"/>
        <dbReference type="ChEBI" id="CHEBI:30013"/>
        <dbReference type="ChEBI" id="CHEBI:30616"/>
        <dbReference type="ChEBI" id="CHEBI:61977"/>
        <dbReference type="ChEBI" id="CHEBI:456216"/>
        <dbReference type="EC" id="2.7.11.1"/>
    </reaction>
</comment>
<dbReference type="Proteomes" id="UP001154282">
    <property type="component" value="Unassembled WGS sequence"/>
</dbReference>
<reference evidence="23" key="1">
    <citation type="submission" date="2022-08" db="EMBL/GenBank/DDBJ databases">
        <authorList>
            <person name="Gutierrez-Valencia J."/>
        </authorList>
    </citation>
    <scope>NUCLEOTIDE SEQUENCE</scope>
</reference>
<feature type="transmembrane region" description="Helical" evidence="19">
    <location>
        <begin position="423"/>
        <end position="444"/>
    </location>
</feature>
<dbReference type="InterPro" id="IPR001245">
    <property type="entry name" value="Ser-Thr/Tyr_kinase_cat_dom"/>
</dbReference>
<evidence type="ECO:0000256" key="1">
    <source>
        <dbReference type="ARBA" id="ARBA00004251"/>
    </source>
</evidence>
<dbReference type="Gene3D" id="3.30.200.20">
    <property type="entry name" value="Phosphorylase Kinase, domain 1"/>
    <property type="match status" value="1"/>
</dbReference>
<dbReference type="InterPro" id="IPR011009">
    <property type="entry name" value="Kinase-like_dom_sf"/>
</dbReference>
<dbReference type="SMART" id="SM00108">
    <property type="entry name" value="B_lectin"/>
    <property type="match status" value="1"/>
</dbReference>
<dbReference type="GO" id="GO:0005886">
    <property type="term" value="C:plasma membrane"/>
    <property type="evidence" value="ECO:0007669"/>
    <property type="project" value="UniProtKB-SubCell"/>
</dbReference>
<comment type="similarity">
    <text evidence="18">Belongs to the protein kinase superfamily. Ser/Thr protein kinase family.</text>
</comment>
<keyword evidence="11 19" id="KW-1133">Transmembrane helix</keyword>
<evidence type="ECO:0000313" key="23">
    <source>
        <dbReference type="EMBL" id="CAI0457473.1"/>
    </source>
</evidence>
<keyword evidence="8 18" id="KW-0547">Nucleotide-binding</keyword>
<evidence type="ECO:0000256" key="10">
    <source>
        <dbReference type="ARBA" id="ARBA00022840"/>
    </source>
</evidence>
<comment type="caution">
    <text evidence="23">The sequence shown here is derived from an EMBL/GenBank/DDBJ whole genome shotgun (WGS) entry which is preliminary data.</text>
</comment>
<organism evidence="23 24">
    <name type="scientific">Linum tenue</name>
    <dbReference type="NCBI Taxonomy" id="586396"/>
    <lineage>
        <taxon>Eukaryota</taxon>
        <taxon>Viridiplantae</taxon>
        <taxon>Streptophyta</taxon>
        <taxon>Embryophyta</taxon>
        <taxon>Tracheophyta</taxon>
        <taxon>Spermatophyta</taxon>
        <taxon>Magnoliopsida</taxon>
        <taxon>eudicotyledons</taxon>
        <taxon>Gunneridae</taxon>
        <taxon>Pentapetalae</taxon>
        <taxon>rosids</taxon>
        <taxon>fabids</taxon>
        <taxon>Malpighiales</taxon>
        <taxon>Linaceae</taxon>
        <taxon>Linum</taxon>
    </lineage>
</organism>
<dbReference type="AlphaFoldDB" id="A0AAV0NFU0"/>
<sequence>MAAAAQKTGFSSAKSFLLPILMLLCSHSLSLATTNTLRQGGPALNSSSALVSPNGLFTLAFRELETSESNHNSYYLVVRYNDSNLFPWIANREFPIPDDSGSLTLDSTGTLTITYSGSHVIRLYSSTDNNRNLTALLDDTGCFSLTDGDGNSLWQSFDSPADSWLPGMKLGAVVSGRGRNRQQLTSRLSYSVLGETGAFALEWGPSSPAADGKEELVMKRRGSETFWTSGELLGPNRFRNLDLRGVTAADFKVSRVKNPPDEDYLTFSASQFTILRLRFDGEIEYYRSGSAIGTLLDPQVCDGNYSENGCRRWEGPACRRENGGDKFVIRGGRFKESLVVRNGSLSISDCKDKCWKDCECVGSVMNGSGDHNETGCTLLYGGFEEVPGPTTEYFHVIVGGASGGGRLPSDVDGRTSDRGQNHWIWVSAAVAGALSIVIVCIFWYRRRQKLRERVLAEFMAYDEPNEADKVEDDGSRGSDQLKVYTVGSIMTATGNFSVHNKLGEGGFGPVYKGKMDDGREVAVKRLSKRSGQGLVEFKNELILIAKLQHINLVRLLGCCIHGEEKMLVYEYMPNKSLDWFLFGKSKVNESKRLLLDWTKRFNIIEGVAQGLLYLHKYSRLMIIHRDLKVSNILLDENLNPKISDFGMARIFKTNVSEANTLKPVGTYGYMSPEYAIKGTFSTKSDVFSFGVMLLEIVSGRKNYDLIQLDPPVDLAEYAWNLWKEGSPLQLMDPTLEDSCNSKDQILRCINVGLLCMEYSAIDRPEMSEVISMLTNEVSQLPIPQQPGFTMTRLRDKKVSSSTSGSGFWSSNEFTITKIIAR</sequence>
<keyword evidence="2" id="KW-1003">Cell membrane</keyword>
<feature type="domain" description="Protein kinase" evidence="21">
    <location>
        <begin position="496"/>
        <end position="788"/>
    </location>
</feature>
<keyword evidence="14" id="KW-0675">Receptor</keyword>
<evidence type="ECO:0000256" key="7">
    <source>
        <dbReference type="ARBA" id="ARBA00022734"/>
    </source>
</evidence>
<keyword evidence="5 19" id="KW-0812">Transmembrane</keyword>
<dbReference type="InterPro" id="IPR036426">
    <property type="entry name" value="Bulb-type_lectin_dom_sf"/>
</dbReference>
<keyword evidence="3 18" id="KW-0723">Serine/threonine-protein kinase</keyword>
<evidence type="ECO:0000256" key="15">
    <source>
        <dbReference type="ARBA" id="ARBA00023180"/>
    </source>
</evidence>
<dbReference type="PROSITE" id="PS50011">
    <property type="entry name" value="PROTEIN_KINASE_DOM"/>
    <property type="match status" value="1"/>
</dbReference>
<evidence type="ECO:0000313" key="24">
    <source>
        <dbReference type="Proteomes" id="UP001154282"/>
    </source>
</evidence>
<evidence type="ECO:0000256" key="17">
    <source>
        <dbReference type="ARBA" id="ARBA00048679"/>
    </source>
</evidence>
<evidence type="ECO:0000259" key="21">
    <source>
        <dbReference type="PROSITE" id="PS50011"/>
    </source>
</evidence>
<evidence type="ECO:0000259" key="22">
    <source>
        <dbReference type="PROSITE" id="PS50927"/>
    </source>
</evidence>
<evidence type="ECO:0000256" key="3">
    <source>
        <dbReference type="ARBA" id="ARBA00022527"/>
    </source>
</evidence>
<dbReference type="GO" id="GO:0005524">
    <property type="term" value="F:ATP binding"/>
    <property type="evidence" value="ECO:0007669"/>
    <property type="project" value="UniProtKB-KW"/>
</dbReference>
<dbReference type="SUPFAM" id="SSF56112">
    <property type="entry name" value="Protein kinase-like (PK-like)"/>
    <property type="match status" value="1"/>
</dbReference>
<dbReference type="GO" id="GO:0004674">
    <property type="term" value="F:protein serine/threonine kinase activity"/>
    <property type="evidence" value="ECO:0007669"/>
    <property type="project" value="UniProtKB-KW"/>
</dbReference>